<sequence length="503" mass="54805">MIFSTKHIILLKFESIKKNIMKRMKQLLLIVTVLVAFLSTAQETKNFYATMSLQDAKELKQDMPAGIEILAERRNEAAVYLTPEAGHYVHEKVLVHGPGYIYKASAEDAIAAIHKDKPVISNKMGAFTISEDAIVNAALDLVNTQNIEDQILELQNYGTRYHNRASATQAAEDLKTKWETMAADAGRTDVSVRLYNHSGTNMPSVIMTIEGSEEPLEFVIVGGHLDSTSNQGNNDAPGADDDASGISTITEAARTLFEVGFVPARTIEFMAYAAEEIGLVGSGEIAQEYSNNGVDVISAVQFDMTNYNGSANDISFITDHTSGTLNSFLMQLADHYNASGPHQISYSTSLCNYGCSDHASWTNEGYMASFPFEANFGQHNPNIHTPDDTFSVSGTADHAAKFTKLCIEYLIETAKSGNLSVDEHLADTITLIVDNGNLEYNLEATGRSFTSLRLYDMLGKTSMETSVSSNIGTVSLQNVSAGIYVASFVTENNTLVSKKIVVK</sequence>
<keyword evidence="9" id="KW-1185">Reference proteome</keyword>
<feature type="domain" description="Peptidase M28" evidence="7">
    <location>
        <begin position="205"/>
        <end position="393"/>
    </location>
</feature>
<evidence type="ECO:0000313" key="9">
    <source>
        <dbReference type="Proteomes" id="UP000271339"/>
    </source>
</evidence>
<dbReference type="SUPFAM" id="SSF53187">
    <property type="entry name" value="Zn-dependent exopeptidases"/>
    <property type="match status" value="1"/>
</dbReference>
<evidence type="ECO:0000256" key="6">
    <source>
        <dbReference type="ARBA" id="ARBA00022833"/>
    </source>
</evidence>
<protein>
    <submittedName>
        <fullName evidence="8">Leucyl aminopeptidase</fullName>
    </submittedName>
</protein>
<evidence type="ECO:0000256" key="2">
    <source>
        <dbReference type="ARBA" id="ARBA00022670"/>
    </source>
</evidence>
<evidence type="ECO:0000256" key="1">
    <source>
        <dbReference type="ARBA" id="ARBA00022438"/>
    </source>
</evidence>
<dbReference type="InterPro" id="IPR026444">
    <property type="entry name" value="Secre_tail"/>
</dbReference>
<dbReference type="GO" id="GO:0046872">
    <property type="term" value="F:metal ion binding"/>
    <property type="evidence" value="ECO:0007669"/>
    <property type="project" value="UniProtKB-KW"/>
</dbReference>
<proteinExistence type="predicted"/>
<dbReference type="GO" id="GO:0006508">
    <property type="term" value="P:proteolysis"/>
    <property type="evidence" value="ECO:0007669"/>
    <property type="project" value="UniProtKB-KW"/>
</dbReference>
<keyword evidence="3" id="KW-0479">Metal-binding</keyword>
<organism evidence="8 9">
    <name type="scientific">Ulvibacter antarcticus</name>
    <dbReference type="NCBI Taxonomy" id="442714"/>
    <lineage>
        <taxon>Bacteria</taxon>
        <taxon>Pseudomonadati</taxon>
        <taxon>Bacteroidota</taxon>
        <taxon>Flavobacteriia</taxon>
        <taxon>Flavobacteriales</taxon>
        <taxon>Flavobacteriaceae</taxon>
        <taxon>Ulvibacter</taxon>
    </lineage>
</organism>
<dbReference type="EMBL" id="REFC01000015">
    <property type="protein sequence ID" value="RMA57124.1"/>
    <property type="molecule type" value="Genomic_DNA"/>
</dbReference>
<dbReference type="PANTHER" id="PTHR12147">
    <property type="entry name" value="METALLOPEPTIDASE M28 FAMILY MEMBER"/>
    <property type="match status" value="1"/>
</dbReference>
<evidence type="ECO:0000256" key="3">
    <source>
        <dbReference type="ARBA" id="ARBA00022723"/>
    </source>
</evidence>
<dbReference type="Proteomes" id="UP000271339">
    <property type="component" value="Unassembled WGS sequence"/>
</dbReference>
<accession>A0A3L9Y9S9</accession>
<evidence type="ECO:0000256" key="4">
    <source>
        <dbReference type="ARBA" id="ARBA00022729"/>
    </source>
</evidence>
<keyword evidence="5" id="KW-0378">Hydrolase</keyword>
<gene>
    <name evidence="8" type="ORF">BXY75_3007</name>
</gene>
<dbReference type="PANTHER" id="PTHR12147:SF56">
    <property type="entry name" value="AMINOPEPTIDASE YDR415C-RELATED"/>
    <property type="match status" value="1"/>
</dbReference>
<reference evidence="8 9" key="1">
    <citation type="submission" date="2018-10" db="EMBL/GenBank/DDBJ databases">
        <title>Genomic Encyclopedia of Archaeal and Bacterial Type Strains, Phase II (KMG-II): from individual species to whole genera.</title>
        <authorList>
            <person name="Goeker M."/>
        </authorList>
    </citation>
    <scope>NUCLEOTIDE SEQUENCE [LARGE SCALE GENOMIC DNA]</scope>
    <source>
        <strain evidence="8 9">DSM 23424</strain>
    </source>
</reference>
<evidence type="ECO:0000313" key="8">
    <source>
        <dbReference type="EMBL" id="RMA57124.1"/>
    </source>
</evidence>
<dbReference type="NCBIfam" id="TIGR04183">
    <property type="entry name" value="Por_Secre_tail"/>
    <property type="match status" value="1"/>
</dbReference>
<dbReference type="InterPro" id="IPR045175">
    <property type="entry name" value="M28_fam"/>
</dbReference>
<keyword evidence="4" id="KW-0732">Signal</keyword>
<dbReference type="GO" id="GO:0008235">
    <property type="term" value="F:metalloexopeptidase activity"/>
    <property type="evidence" value="ECO:0007669"/>
    <property type="project" value="InterPro"/>
</dbReference>
<dbReference type="OrthoDB" id="9789219at2"/>
<name>A0A3L9Y9S9_9FLAO</name>
<dbReference type="InterPro" id="IPR007484">
    <property type="entry name" value="Peptidase_M28"/>
</dbReference>
<keyword evidence="2" id="KW-0645">Protease</keyword>
<comment type="caution">
    <text evidence="8">The sequence shown here is derived from an EMBL/GenBank/DDBJ whole genome shotgun (WGS) entry which is preliminary data.</text>
</comment>
<dbReference type="Gene3D" id="3.40.630.10">
    <property type="entry name" value="Zn peptidases"/>
    <property type="match status" value="1"/>
</dbReference>
<dbReference type="Pfam" id="PF04389">
    <property type="entry name" value="Peptidase_M28"/>
    <property type="match status" value="1"/>
</dbReference>
<dbReference type="GO" id="GO:0004177">
    <property type="term" value="F:aminopeptidase activity"/>
    <property type="evidence" value="ECO:0007669"/>
    <property type="project" value="UniProtKB-KW"/>
</dbReference>
<evidence type="ECO:0000256" key="5">
    <source>
        <dbReference type="ARBA" id="ARBA00022801"/>
    </source>
</evidence>
<keyword evidence="6" id="KW-0862">Zinc</keyword>
<dbReference type="AlphaFoldDB" id="A0A3L9Y9S9"/>
<keyword evidence="1 8" id="KW-0031">Aminopeptidase</keyword>
<evidence type="ECO:0000259" key="7">
    <source>
        <dbReference type="Pfam" id="PF04389"/>
    </source>
</evidence>